<dbReference type="KEGG" id="caul:KCG34_07940"/>
<evidence type="ECO:0000313" key="12">
    <source>
        <dbReference type="Proteomes" id="UP000676409"/>
    </source>
</evidence>
<dbReference type="Pfam" id="PF08448">
    <property type="entry name" value="PAS_4"/>
    <property type="match status" value="1"/>
</dbReference>
<dbReference type="InterPro" id="IPR005467">
    <property type="entry name" value="His_kinase_dom"/>
</dbReference>
<dbReference type="GO" id="GO:0005524">
    <property type="term" value="F:ATP binding"/>
    <property type="evidence" value="ECO:0007669"/>
    <property type="project" value="UniProtKB-KW"/>
</dbReference>
<dbReference type="SUPFAM" id="SSF55874">
    <property type="entry name" value="ATPase domain of HSP90 chaperone/DNA topoisomerase II/histidine kinase"/>
    <property type="match status" value="1"/>
</dbReference>
<evidence type="ECO:0000256" key="7">
    <source>
        <dbReference type="ARBA" id="ARBA00022840"/>
    </source>
</evidence>
<dbReference type="Proteomes" id="UP000676409">
    <property type="component" value="Chromosome"/>
</dbReference>
<protein>
    <recommendedName>
        <fullName evidence="2">histidine kinase</fullName>
        <ecNumber evidence="2">2.7.13.3</ecNumber>
    </recommendedName>
</protein>
<dbReference type="GO" id="GO:0004673">
    <property type="term" value="F:protein histidine kinase activity"/>
    <property type="evidence" value="ECO:0007669"/>
    <property type="project" value="UniProtKB-EC"/>
</dbReference>
<feature type="domain" description="Histidine kinase" evidence="9">
    <location>
        <begin position="127"/>
        <end position="320"/>
    </location>
</feature>
<dbReference type="SMART" id="SM00387">
    <property type="entry name" value="HATPase_c"/>
    <property type="match status" value="1"/>
</dbReference>
<dbReference type="SMART" id="SM00091">
    <property type="entry name" value="PAS"/>
    <property type="match status" value="1"/>
</dbReference>
<evidence type="ECO:0000256" key="8">
    <source>
        <dbReference type="SAM" id="MobiDB-lite"/>
    </source>
</evidence>
<dbReference type="Gene3D" id="3.30.565.10">
    <property type="entry name" value="Histidine kinase-like ATPase, C-terminal domain"/>
    <property type="match status" value="1"/>
</dbReference>
<dbReference type="RefSeq" id="WP_211939842.1">
    <property type="nucleotide sequence ID" value="NZ_CP073078.1"/>
</dbReference>
<dbReference type="InterPro" id="IPR013656">
    <property type="entry name" value="PAS_4"/>
</dbReference>
<evidence type="ECO:0000256" key="3">
    <source>
        <dbReference type="ARBA" id="ARBA00022553"/>
    </source>
</evidence>
<feature type="compositionally biased region" description="Basic and acidic residues" evidence="8">
    <location>
        <begin position="320"/>
        <end position="337"/>
    </location>
</feature>
<dbReference type="Pfam" id="PF07568">
    <property type="entry name" value="HisKA_2"/>
    <property type="match status" value="1"/>
</dbReference>
<evidence type="ECO:0000256" key="2">
    <source>
        <dbReference type="ARBA" id="ARBA00012438"/>
    </source>
</evidence>
<dbReference type="CDD" id="cd00130">
    <property type="entry name" value="PAS"/>
    <property type="match status" value="1"/>
</dbReference>
<dbReference type="PROSITE" id="PS50109">
    <property type="entry name" value="HIS_KIN"/>
    <property type="match status" value="1"/>
</dbReference>
<dbReference type="InterPro" id="IPR035965">
    <property type="entry name" value="PAS-like_dom_sf"/>
</dbReference>
<feature type="domain" description="PAS" evidence="10">
    <location>
        <begin position="1"/>
        <end position="69"/>
    </location>
</feature>
<evidence type="ECO:0000259" key="10">
    <source>
        <dbReference type="PROSITE" id="PS50112"/>
    </source>
</evidence>
<dbReference type="InterPro" id="IPR011495">
    <property type="entry name" value="Sig_transdc_His_kin_sub2_dim/P"/>
</dbReference>
<keyword evidence="5" id="KW-0547">Nucleotide-binding</keyword>
<dbReference type="InterPro" id="IPR000014">
    <property type="entry name" value="PAS"/>
</dbReference>
<organism evidence="11 12">
    <name type="scientific">Phenylobacterium montanum</name>
    <dbReference type="NCBI Taxonomy" id="2823693"/>
    <lineage>
        <taxon>Bacteria</taxon>
        <taxon>Pseudomonadati</taxon>
        <taxon>Pseudomonadota</taxon>
        <taxon>Alphaproteobacteria</taxon>
        <taxon>Caulobacterales</taxon>
        <taxon>Caulobacteraceae</taxon>
        <taxon>Phenylobacterium</taxon>
    </lineage>
</organism>
<dbReference type="PROSITE" id="PS50112">
    <property type="entry name" value="PAS"/>
    <property type="match status" value="1"/>
</dbReference>
<keyword evidence="6" id="KW-0418">Kinase</keyword>
<name>A0A975IWF6_9CAUL</name>
<evidence type="ECO:0000313" key="11">
    <source>
        <dbReference type="EMBL" id="QUD89790.1"/>
    </source>
</evidence>
<keyword evidence="12" id="KW-1185">Reference proteome</keyword>
<dbReference type="PANTHER" id="PTHR41523">
    <property type="entry name" value="TWO-COMPONENT SYSTEM SENSOR PROTEIN"/>
    <property type="match status" value="1"/>
</dbReference>
<dbReference type="AlphaFoldDB" id="A0A975IWF6"/>
<gene>
    <name evidence="11" type="ORF">KCG34_07940</name>
</gene>
<dbReference type="EC" id="2.7.13.3" evidence="2"/>
<evidence type="ECO:0000256" key="6">
    <source>
        <dbReference type="ARBA" id="ARBA00022777"/>
    </source>
</evidence>
<dbReference type="PANTHER" id="PTHR41523:SF8">
    <property type="entry name" value="ETHYLENE RESPONSE SENSOR PROTEIN"/>
    <property type="match status" value="1"/>
</dbReference>
<reference evidence="11" key="1">
    <citation type="submission" date="2021-04" db="EMBL/GenBank/DDBJ databases">
        <title>The complete genome sequence of Caulobacter sp. S6.</title>
        <authorList>
            <person name="Tang Y."/>
            <person name="Ouyang W."/>
            <person name="Liu Q."/>
            <person name="Huang B."/>
            <person name="Guo Z."/>
            <person name="Lei P."/>
        </authorList>
    </citation>
    <scope>NUCLEOTIDE SEQUENCE</scope>
    <source>
        <strain evidence="11">S6</strain>
    </source>
</reference>
<dbReference type="NCBIfam" id="TIGR00229">
    <property type="entry name" value="sensory_box"/>
    <property type="match status" value="1"/>
</dbReference>
<dbReference type="Gene3D" id="3.30.450.20">
    <property type="entry name" value="PAS domain"/>
    <property type="match status" value="1"/>
</dbReference>
<feature type="region of interest" description="Disordered" evidence="8">
    <location>
        <begin position="317"/>
        <end position="353"/>
    </location>
</feature>
<evidence type="ECO:0000256" key="4">
    <source>
        <dbReference type="ARBA" id="ARBA00022679"/>
    </source>
</evidence>
<evidence type="ECO:0000256" key="1">
    <source>
        <dbReference type="ARBA" id="ARBA00000085"/>
    </source>
</evidence>
<evidence type="ECO:0000256" key="5">
    <source>
        <dbReference type="ARBA" id="ARBA00022741"/>
    </source>
</evidence>
<accession>A0A975IWF6</accession>
<comment type="catalytic activity">
    <reaction evidence="1">
        <text>ATP + protein L-histidine = ADP + protein N-phospho-L-histidine.</text>
        <dbReference type="EC" id="2.7.13.3"/>
    </reaction>
</comment>
<keyword evidence="3" id="KW-0597">Phosphoprotein</keyword>
<proteinExistence type="predicted"/>
<keyword evidence="4" id="KW-0808">Transferase</keyword>
<dbReference type="InterPro" id="IPR003594">
    <property type="entry name" value="HATPase_dom"/>
</dbReference>
<dbReference type="SUPFAM" id="SSF55785">
    <property type="entry name" value="PYP-like sensor domain (PAS domain)"/>
    <property type="match status" value="1"/>
</dbReference>
<keyword evidence="7" id="KW-0067">ATP-binding</keyword>
<evidence type="ECO:0000259" key="9">
    <source>
        <dbReference type="PROSITE" id="PS50109"/>
    </source>
</evidence>
<sequence>MIREEILDGIGDATYGLAADWTVTFFNRQAEHFFGYDRKDVVGRSLWETFPAAQETKLADALRQAMRTREAIHLDLLSPTTGKYAETRIFPLKNGGLGVSWRDITDRKKLETALKEAVENQDMLFRELAHRVTNNFQEVAARVTLQGRQLEDPIAREMCEKMASSIRCMALVHRRLYRNQAHIDEQDLGEYLRALCEDLSSGLPDNITLSAVTEPGLTVSVDVATTVGMMVAELVTNSRKYAWEPGASGRMIVTMRRDGGVVEVELWDDGKGVPQGMDLRKSAGLGLKLLGLQIRRLDGTFTHRNVEGGAIFLLRFPTPNRDRPPHPGRAVESRLRTQESAGTGAEAGDQVFSPEPLSVSAGVEDWLNALDGVCYLVAKDGTILAVGDEGWTNFGRDLGSAPPKTEMVVGRLLFDMIADPEAKSAFRAVHRRVATLATRALTYEYRCDAPDLERLMKMSVSALTCQERLLGVLYQSTLLSAKERVPLAFLSSREAAREEERVANLPIVTTCQFCANVTTKAWRGEWVKPTDYYRRGGSDAVRISQGICPECARARLAPLLGK</sequence>
<dbReference type="Pfam" id="PF02518">
    <property type="entry name" value="HATPase_c"/>
    <property type="match status" value="1"/>
</dbReference>
<dbReference type="EMBL" id="CP073078">
    <property type="protein sequence ID" value="QUD89790.1"/>
    <property type="molecule type" value="Genomic_DNA"/>
</dbReference>
<dbReference type="InterPro" id="IPR036890">
    <property type="entry name" value="HATPase_C_sf"/>
</dbReference>